<organism evidence="1 2">
    <name type="scientific">Uncinula necator</name>
    <name type="common">Grape powdery mildew</name>
    <dbReference type="NCBI Taxonomy" id="52586"/>
    <lineage>
        <taxon>Eukaryota</taxon>
        <taxon>Fungi</taxon>
        <taxon>Dikarya</taxon>
        <taxon>Ascomycota</taxon>
        <taxon>Pezizomycotina</taxon>
        <taxon>Leotiomycetes</taxon>
        <taxon>Erysiphales</taxon>
        <taxon>Erysiphaceae</taxon>
        <taxon>Erysiphe</taxon>
    </lineage>
</organism>
<sequence length="678" mass="76410">MDNSLARGYIQFYAWPVALYDIAMDKLKPSISSQNVEQKVVEDSLAILEKIKLLFQTKDDTSRFAGFAILKTVLENEKVIKDSDRIRVLWETIPPKFLDRLLRAQLNENISKQDANSMNDIAISVLHVFVNLLPDNSMIEQRLVARVPSLVIALTNTPSERKVTILKILLAIVSHLEGSIEFLNVQNISPLISIVTQEPLVLNLFHFAWVNVASNGDRVEIVREGIDKLIPCLILQFKDTDEITLLNFIAELLPKLEPAVLSYQPKWLNPLVGIIRNLVVKKSTKEGRKAYTTLTASLLSIWTSSCANLLFENSSSKNLDLRPFSYVFVSLLLIDIRSTISTLLPELNNSSYLEISQRLSAAFDIISSFLGVLLQSLDTPNHSTLKLTPDLLLRLRKDIAETFSLTIEFMRDRWDASIAGAAGLHPSARSTPLGSRLGLTWESMSNHVSTDPLLFAATRALAIWIREDENENLRCESAGLMDMWIDLYERRSNDQDILDIRYSIALALEGVMSIYDGVESFLIQDGWKVFANDLNHIIRYTNDFHSSDWEFLITEATRGIQVVRILLIIVDHPNTGSVEEAWMSVVKSATGIKVGSEPLPFVITEFQIAMLQLSLALLTKAADGMTKRYVTSQEPLSGLIIQLEERLQKMPNKNEAVELAELLKDVSLELMNLRQYQA</sequence>
<accession>A0A0B1P728</accession>
<gene>
    <name evidence="1" type="ORF">EV44_g4625</name>
</gene>
<dbReference type="SUPFAM" id="SSF48371">
    <property type="entry name" value="ARM repeat"/>
    <property type="match status" value="1"/>
</dbReference>
<name>A0A0B1P728_UNCNE</name>
<dbReference type="PANTHER" id="PTHR13109">
    <property type="entry name" value="NEUROCHONDRIN"/>
    <property type="match status" value="1"/>
</dbReference>
<dbReference type="Pfam" id="PF05536">
    <property type="entry name" value="Neurochondrin"/>
    <property type="match status" value="1"/>
</dbReference>
<dbReference type="InterPro" id="IPR016024">
    <property type="entry name" value="ARM-type_fold"/>
</dbReference>
<dbReference type="PANTHER" id="PTHR13109:SF7">
    <property type="entry name" value="NEUROCHONDRIN"/>
    <property type="match status" value="1"/>
</dbReference>
<proteinExistence type="predicted"/>
<reference evidence="1 2" key="1">
    <citation type="journal article" date="2014" name="BMC Genomics">
        <title>Adaptive genomic structural variation in the grape powdery mildew pathogen, Erysiphe necator.</title>
        <authorList>
            <person name="Jones L."/>
            <person name="Riaz S."/>
            <person name="Morales-Cruz A."/>
            <person name="Amrine K.C."/>
            <person name="McGuire B."/>
            <person name="Gubler W.D."/>
            <person name="Walker M.A."/>
            <person name="Cantu D."/>
        </authorList>
    </citation>
    <scope>NUCLEOTIDE SEQUENCE [LARGE SCALE GENOMIC DNA]</scope>
    <source>
        <strain evidence="2">c</strain>
    </source>
</reference>
<evidence type="ECO:0000313" key="2">
    <source>
        <dbReference type="Proteomes" id="UP000030854"/>
    </source>
</evidence>
<comment type="caution">
    <text evidence="1">The sequence shown here is derived from an EMBL/GenBank/DDBJ whole genome shotgun (WGS) entry which is preliminary data.</text>
</comment>
<dbReference type="InterPro" id="IPR008709">
    <property type="entry name" value="Neurochondrin"/>
</dbReference>
<dbReference type="AlphaFoldDB" id="A0A0B1P728"/>
<protein>
    <submittedName>
        <fullName evidence="1">Putative duf1941 family protein</fullName>
    </submittedName>
</protein>
<dbReference type="EMBL" id="JNVN01001602">
    <property type="protein sequence ID" value="KHJ33145.1"/>
    <property type="molecule type" value="Genomic_DNA"/>
</dbReference>
<dbReference type="HOGENOM" id="CLU_028752_0_0_1"/>
<keyword evidence="2" id="KW-1185">Reference proteome</keyword>
<dbReference type="Proteomes" id="UP000030854">
    <property type="component" value="Unassembled WGS sequence"/>
</dbReference>
<dbReference type="OMA" id="CFAWLNS"/>
<evidence type="ECO:0000313" key="1">
    <source>
        <dbReference type="EMBL" id="KHJ33145.1"/>
    </source>
</evidence>